<feature type="active site" description="Nucleophile" evidence="9">
    <location>
        <position position="30"/>
    </location>
</feature>
<evidence type="ECO:0000256" key="2">
    <source>
        <dbReference type="ARBA" id="ARBA00012732"/>
    </source>
</evidence>
<proteinExistence type="predicted"/>
<feature type="disulfide bond" evidence="10">
    <location>
        <begin position="27"/>
        <end position="36"/>
    </location>
</feature>
<dbReference type="STRING" id="174720.A0A0N5C1P8"/>
<evidence type="ECO:0000256" key="3">
    <source>
        <dbReference type="ARBA" id="ARBA00022529"/>
    </source>
</evidence>
<dbReference type="GO" id="GO:0031640">
    <property type="term" value="P:killing of cells of another organism"/>
    <property type="evidence" value="ECO:0007669"/>
    <property type="project" value="UniProtKB-KW"/>
</dbReference>
<keyword evidence="4" id="KW-0081">Bacteriolytic enzyme</keyword>
<dbReference type="PANTHER" id="PTHR11195">
    <property type="entry name" value="DESTABILASE-RELATED"/>
    <property type="match status" value="1"/>
</dbReference>
<dbReference type="InterPro" id="IPR008597">
    <property type="entry name" value="Invert_lysozyme"/>
</dbReference>
<evidence type="ECO:0000256" key="9">
    <source>
        <dbReference type="PIRSR" id="PIRSR608597-1"/>
    </source>
</evidence>
<dbReference type="GO" id="GO:0003796">
    <property type="term" value="F:lysozyme activity"/>
    <property type="evidence" value="ECO:0007669"/>
    <property type="project" value="UniProtKB-EC"/>
</dbReference>
<evidence type="ECO:0000256" key="8">
    <source>
        <dbReference type="ARBA" id="ARBA00023295"/>
    </source>
</evidence>
<protein>
    <recommendedName>
        <fullName evidence="2">lysozyme</fullName>
        <ecNumber evidence="2">3.2.1.17</ecNumber>
    </recommendedName>
</protein>
<evidence type="ECO:0000256" key="7">
    <source>
        <dbReference type="ARBA" id="ARBA00023157"/>
    </source>
</evidence>
<dbReference type="PROSITE" id="PS51909">
    <property type="entry name" value="LYSOZYME_I"/>
    <property type="match status" value="1"/>
</dbReference>
<sequence length="125" mass="13584">MAESQNLDKCLEAIAKQESGGNKDIGCVMDKGSLSCGPFQIKLPYYKDAGEPGRLPGQSVEDAWKNCANDYSCAATTVKNYFDRYQHKCPEVSPCEAMARLHNGGPNGCSKPATDAYWNGVNDKL</sequence>
<dbReference type="Gene3D" id="1.10.530.10">
    <property type="match status" value="1"/>
</dbReference>
<keyword evidence="6" id="KW-0044">Antibiotic</keyword>
<evidence type="ECO:0000256" key="1">
    <source>
        <dbReference type="ARBA" id="ARBA00000632"/>
    </source>
</evidence>
<comment type="catalytic activity">
    <reaction evidence="1">
        <text>Hydrolysis of (1-&gt;4)-beta-linkages between N-acetylmuramic acid and N-acetyl-D-glucosamine residues in a peptidoglycan and between N-acetyl-D-glucosamine residues in chitodextrins.</text>
        <dbReference type="EC" id="3.2.1.17"/>
    </reaction>
</comment>
<keyword evidence="5" id="KW-0378">Hydrolase</keyword>
<dbReference type="EC" id="3.2.1.17" evidence="2"/>
<feature type="active site" description="Proton donor" evidence="9">
    <location>
        <position position="18"/>
    </location>
</feature>
<dbReference type="Pfam" id="PF05497">
    <property type="entry name" value="Destabilase"/>
    <property type="match status" value="1"/>
</dbReference>
<evidence type="ECO:0000256" key="4">
    <source>
        <dbReference type="ARBA" id="ARBA00022638"/>
    </source>
</evidence>
<dbReference type="InterPro" id="IPR023346">
    <property type="entry name" value="Lysozyme-like_dom_sf"/>
</dbReference>
<evidence type="ECO:0000256" key="5">
    <source>
        <dbReference type="ARBA" id="ARBA00022801"/>
    </source>
</evidence>
<dbReference type="SUPFAM" id="SSF53955">
    <property type="entry name" value="Lysozyme-like"/>
    <property type="match status" value="1"/>
</dbReference>
<accession>A0A0N5C1P8</accession>
<evidence type="ECO:0000313" key="11">
    <source>
        <dbReference type="Proteomes" id="UP000046392"/>
    </source>
</evidence>
<keyword evidence="8" id="KW-0326">Glycosidase</keyword>
<keyword evidence="7 10" id="KW-1015">Disulfide bond</keyword>
<dbReference type="Proteomes" id="UP000046392">
    <property type="component" value="Unplaced"/>
</dbReference>
<dbReference type="AlphaFoldDB" id="A0A0N5C1P8"/>
<dbReference type="CDD" id="cd16890">
    <property type="entry name" value="lyz_i"/>
    <property type="match status" value="1"/>
</dbReference>
<evidence type="ECO:0000256" key="6">
    <source>
        <dbReference type="ARBA" id="ARBA00023022"/>
    </source>
</evidence>
<dbReference type="GO" id="GO:0042742">
    <property type="term" value="P:defense response to bacterium"/>
    <property type="evidence" value="ECO:0007669"/>
    <property type="project" value="UniProtKB-KW"/>
</dbReference>
<evidence type="ECO:0000313" key="12">
    <source>
        <dbReference type="WBParaSite" id="SPAL_0001192000.1"/>
    </source>
</evidence>
<keyword evidence="3" id="KW-0929">Antimicrobial</keyword>
<keyword evidence="11" id="KW-1185">Reference proteome</keyword>
<evidence type="ECO:0000256" key="10">
    <source>
        <dbReference type="PIRSR" id="PIRSR608597-3"/>
    </source>
</evidence>
<dbReference type="PANTHER" id="PTHR11195:SF13">
    <property type="entry name" value="INVERTEBRATE-TYPE LYSOZYME 2-RELATED"/>
    <property type="match status" value="1"/>
</dbReference>
<organism evidence="11 12">
    <name type="scientific">Strongyloides papillosus</name>
    <name type="common">Intestinal threadworm</name>
    <dbReference type="NCBI Taxonomy" id="174720"/>
    <lineage>
        <taxon>Eukaryota</taxon>
        <taxon>Metazoa</taxon>
        <taxon>Ecdysozoa</taxon>
        <taxon>Nematoda</taxon>
        <taxon>Chromadorea</taxon>
        <taxon>Rhabditida</taxon>
        <taxon>Tylenchina</taxon>
        <taxon>Panagrolaimomorpha</taxon>
        <taxon>Strongyloidoidea</taxon>
        <taxon>Strongyloididae</taxon>
        <taxon>Strongyloides</taxon>
    </lineage>
</organism>
<reference evidence="12" key="1">
    <citation type="submission" date="2017-02" db="UniProtKB">
        <authorList>
            <consortium name="WormBaseParasite"/>
        </authorList>
    </citation>
    <scope>IDENTIFICATION</scope>
</reference>
<dbReference type="WBParaSite" id="SPAL_0001192000.1">
    <property type="protein sequence ID" value="SPAL_0001192000.1"/>
    <property type="gene ID" value="SPAL_0001192000"/>
</dbReference>
<feature type="disulfide bond" evidence="10">
    <location>
        <begin position="10"/>
        <end position="95"/>
    </location>
</feature>
<feature type="disulfide bond" evidence="10">
    <location>
        <begin position="67"/>
        <end position="73"/>
    </location>
</feature>
<name>A0A0N5C1P8_STREA</name>